<dbReference type="AlphaFoldDB" id="A0A1I7UE43"/>
<dbReference type="eggNOG" id="ENOG502TJCQ">
    <property type="taxonomic scope" value="Eukaryota"/>
</dbReference>
<feature type="domain" description="G-protein coupled receptors family 1 profile" evidence="6">
    <location>
        <begin position="45"/>
        <end position="293"/>
    </location>
</feature>
<dbReference type="Gene3D" id="1.20.1070.10">
    <property type="entry name" value="Rhodopsin 7-helix transmembrane proteins"/>
    <property type="match status" value="1"/>
</dbReference>
<protein>
    <submittedName>
        <fullName evidence="8">G_PROTEIN_RECEP_F1_2 domain-containing protein</fullName>
    </submittedName>
</protein>
<feature type="transmembrane region" description="Helical" evidence="5">
    <location>
        <begin position="241"/>
        <end position="260"/>
    </location>
</feature>
<evidence type="ECO:0000313" key="8">
    <source>
        <dbReference type="WBParaSite" id="Csp11.Scaffold629.g8405.t2"/>
    </source>
</evidence>
<dbReference type="WBParaSite" id="Csp11.Scaffold629.g8405.t2">
    <property type="protein sequence ID" value="Csp11.Scaffold629.g8405.t2"/>
    <property type="gene ID" value="Csp11.Scaffold629.g8405"/>
</dbReference>
<dbReference type="PANTHER" id="PTHR46846">
    <property type="entry name" value="SERPENTINE RECEPTOR, CLASS W-RELATED"/>
    <property type="match status" value="1"/>
</dbReference>
<dbReference type="Pfam" id="PF10324">
    <property type="entry name" value="7TM_GPCR_Srw"/>
    <property type="match status" value="1"/>
</dbReference>
<dbReference type="GO" id="GO:0008528">
    <property type="term" value="F:G protein-coupled peptide receptor activity"/>
    <property type="evidence" value="ECO:0007669"/>
    <property type="project" value="InterPro"/>
</dbReference>
<evidence type="ECO:0000256" key="5">
    <source>
        <dbReference type="SAM" id="Phobius"/>
    </source>
</evidence>
<evidence type="ECO:0000313" key="7">
    <source>
        <dbReference type="Proteomes" id="UP000095282"/>
    </source>
</evidence>
<dbReference type="InterPro" id="IPR019427">
    <property type="entry name" value="7TM_GPCR_serpentine_rcpt_Srw"/>
</dbReference>
<dbReference type="InterPro" id="IPR017452">
    <property type="entry name" value="GPCR_Rhodpsn_7TM"/>
</dbReference>
<keyword evidence="7" id="KW-1185">Reference proteome</keyword>
<accession>A0A1I7UE43</accession>
<name>A0A1I7UE43_9PELO</name>
<dbReference type="PANTHER" id="PTHR46846:SF2">
    <property type="entry name" value="G-PROTEIN COUPLED RECEPTORS FAMILY 1 PROFILE DOMAIN-CONTAINING PROTEIN"/>
    <property type="match status" value="1"/>
</dbReference>
<feature type="transmembrane region" description="Helical" evidence="5">
    <location>
        <begin position="119"/>
        <end position="144"/>
    </location>
</feature>
<keyword evidence="3 5" id="KW-1133">Transmembrane helix</keyword>
<evidence type="ECO:0000256" key="1">
    <source>
        <dbReference type="ARBA" id="ARBA00004370"/>
    </source>
</evidence>
<dbReference type="Proteomes" id="UP000095282">
    <property type="component" value="Unplaced"/>
</dbReference>
<organism evidence="7 8">
    <name type="scientific">Caenorhabditis tropicalis</name>
    <dbReference type="NCBI Taxonomy" id="1561998"/>
    <lineage>
        <taxon>Eukaryota</taxon>
        <taxon>Metazoa</taxon>
        <taxon>Ecdysozoa</taxon>
        <taxon>Nematoda</taxon>
        <taxon>Chromadorea</taxon>
        <taxon>Rhabditida</taxon>
        <taxon>Rhabditina</taxon>
        <taxon>Rhabditomorpha</taxon>
        <taxon>Rhabditoidea</taxon>
        <taxon>Rhabditidae</taxon>
        <taxon>Peloderinae</taxon>
        <taxon>Caenorhabditis</taxon>
    </lineage>
</organism>
<proteinExistence type="predicted"/>
<feature type="transmembrane region" description="Helical" evidence="5">
    <location>
        <begin position="63"/>
        <end position="85"/>
    </location>
</feature>
<reference evidence="8" key="1">
    <citation type="submission" date="2016-11" db="UniProtKB">
        <authorList>
            <consortium name="WormBaseParasite"/>
        </authorList>
    </citation>
    <scope>IDENTIFICATION</scope>
</reference>
<keyword evidence="2 5" id="KW-0812">Transmembrane</keyword>
<dbReference type="GO" id="GO:0016020">
    <property type="term" value="C:membrane"/>
    <property type="evidence" value="ECO:0007669"/>
    <property type="project" value="UniProtKB-SubCell"/>
</dbReference>
<feature type="transmembrane region" description="Helical" evidence="5">
    <location>
        <begin position="165"/>
        <end position="183"/>
    </location>
</feature>
<evidence type="ECO:0000256" key="2">
    <source>
        <dbReference type="ARBA" id="ARBA00022692"/>
    </source>
</evidence>
<evidence type="ECO:0000256" key="4">
    <source>
        <dbReference type="ARBA" id="ARBA00023136"/>
    </source>
</evidence>
<dbReference type="SUPFAM" id="SSF81321">
    <property type="entry name" value="Family A G protein-coupled receptor-like"/>
    <property type="match status" value="1"/>
</dbReference>
<dbReference type="PROSITE" id="PS50262">
    <property type="entry name" value="G_PROTEIN_RECEP_F1_2"/>
    <property type="match status" value="1"/>
</dbReference>
<comment type="subcellular location">
    <subcellularLocation>
        <location evidence="1">Membrane</location>
    </subcellularLocation>
</comment>
<keyword evidence="4 5" id="KW-0472">Membrane</keyword>
<evidence type="ECO:0000256" key="3">
    <source>
        <dbReference type="ARBA" id="ARBA00022989"/>
    </source>
</evidence>
<sequence length="323" mass="37877">MNSSEYQEVEEEPPNDTPYQETLRDIIFWIARNSNAFIEHTTVGVNLFHLFVLFQKPLRTSSIFILMIGICLSDILAFTFIFYYLGVDRNNYQWMVKKLRRIDKYVSCLEDVNEFVDPFGMLIALILNATRPISIWLAILMALIRSLSIIFPMSNRIHKMTKPSNAILMVVTVCSFWIPYYSWDIVLIEYWYVPSHIILEGSKSSFYSCPVKVNALRNRVYILVISSPLYSLVDYRHTYEYLVRLIPAVFYPFLTVSLLIELWRIRKKRANMKMEKSDNTTILIFFMTISFMLSEGLEGLSDSKSEIRGTYNFTDIPNNQLED</sequence>
<evidence type="ECO:0000259" key="6">
    <source>
        <dbReference type="PROSITE" id="PS50262"/>
    </source>
</evidence>